<gene>
    <name evidence="6" type="primary">pdxH_2</name>
    <name evidence="6" type="ORF">BFL36_13930</name>
</gene>
<keyword evidence="2 4" id="KW-0288">FMN</keyword>
<evidence type="ECO:0000256" key="2">
    <source>
        <dbReference type="ARBA" id="ARBA00022643"/>
    </source>
</evidence>
<feature type="binding site" evidence="4">
    <location>
        <position position="170"/>
    </location>
    <ligand>
        <name>FMN</name>
        <dbReference type="ChEBI" id="CHEBI:58210"/>
    </ligand>
</feature>
<feature type="binding site" evidence="4">
    <location>
        <position position="160"/>
    </location>
    <ligand>
        <name>FMN</name>
        <dbReference type="ChEBI" id="CHEBI:58210"/>
    </ligand>
</feature>
<name>A0A251Y4C6_9MICO</name>
<keyword evidence="3" id="KW-0560">Oxidoreductase</keyword>
<keyword evidence="1" id="KW-0285">Flavoprotein</keyword>
<dbReference type="InterPro" id="IPR000659">
    <property type="entry name" value="Pyridox_Oxase"/>
</dbReference>
<protein>
    <submittedName>
        <fullName evidence="6">Pyridoxine/pyridoxamine 5'-phosphate oxidase</fullName>
    </submittedName>
</protein>
<dbReference type="PANTHER" id="PTHR10851:SF0">
    <property type="entry name" value="PYRIDOXINE-5'-PHOSPHATE OXIDASE"/>
    <property type="match status" value="1"/>
</dbReference>
<dbReference type="Gene3D" id="2.30.110.10">
    <property type="entry name" value="Electron Transport, Fmn-binding Protein, Chain A"/>
    <property type="match status" value="2"/>
</dbReference>
<accession>A0A251Y4C6</accession>
<dbReference type="PIRSF" id="PIRSF000190">
    <property type="entry name" value="Pyd_amn-ph_oxd"/>
    <property type="match status" value="1"/>
</dbReference>
<dbReference type="SUPFAM" id="SSF50475">
    <property type="entry name" value="FMN-binding split barrel"/>
    <property type="match status" value="1"/>
</dbReference>
<dbReference type="EMBL" id="MDJY01000060">
    <property type="protein sequence ID" value="OUE19137.1"/>
    <property type="molecule type" value="Genomic_DNA"/>
</dbReference>
<evidence type="ECO:0000256" key="1">
    <source>
        <dbReference type="ARBA" id="ARBA00022630"/>
    </source>
</evidence>
<evidence type="ECO:0000313" key="7">
    <source>
        <dbReference type="Proteomes" id="UP000195011"/>
    </source>
</evidence>
<dbReference type="Proteomes" id="UP000195011">
    <property type="component" value="Unassembled WGS sequence"/>
</dbReference>
<sequence>MTSVDLARWLRAQPSLTGSAPTLDLDGLPSDPDDLFRTWITEAVDAGVPEPHSATLATVDADGLPDARTLILKDVGPRGWAFAGTRSSAKGAQLAAAPAAALSFWWQPIVRAVRVRGSVEEATAEESAADLAARSAAARADVDPGDWVLWRIRPVHVEFWQGSPDRRHTRILFDRVGEAWTRSGAGGEGAGGEGAA</sequence>
<evidence type="ECO:0000256" key="4">
    <source>
        <dbReference type="PIRSR" id="PIRSR000190-2"/>
    </source>
</evidence>
<proteinExistence type="predicted"/>
<evidence type="ECO:0000256" key="3">
    <source>
        <dbReference type="ARBA" id="ARBA00023002"/>
    </source>
</evidence>
<evidence type="ECO:0000313" key="6">
    <source>
        <dbReference type="EMBL" id="OUE19137.1"/>
    </source>
</evidence>
<comment type="caution">
    <text evidence="6">The sequence shown here is derived from an EMBL/GenBank/DDBJ whole genome shotgun (WGS) entry which is preliminary data.</text>
</comment>
<feature type="binding site" evidence="4">
    <location>
        <begin position="68"/>
        <end position="73"/>
    </location>
    <ligand>
        <name>FMN</name>
        <dbReference type="ChEBI" id="CHEBI:58210"/>
    </ligand>
</feature>
<evidence type="ECO:0000259" key="5">
    <source>
        <dbReference type="Pfam" id="PF01243"/>
    </source>
</evidence>
<dbReference type="GO" id="GO:0004733">
    <property type="term" value="F:pyridoxamine phosphate oxidase activity"/>
    <property type="evidence" value="ECO:0007669"/>
    <property type="project" value="InterPro"/>
</dbReference>
<dbReference type="GO" id="GO:0008615">
    <property type="term" value="P:pyridoxine biosynthetic process"/>
    <property type="evidence" value="ECO:0007669"/>
    <property type="project" value="InterPro"/>
</dbReference>
<feature type="binding site" evidence="4">
    <location>
        <position position="90"/>
    </location>
    <ligand>
        <name>FMN</name>
        <dbReference type="ChEBI" id="CHEBI:58210"/>
    </ligand>
</feature>
<reference evidence="6 7" key="1">
    <citation type="submission" date="2016-08" db="EMBL/GenBank/DDBJ databases">
        <title>Genome sequence of Clavibacter michiganensis spp strain CFBP8017.</title>
        <authorList>
            <person name="Thapa S.P."/>
            <person name="Coaker G."/>
            <person name="Jacques M.-A."/>
        </authorList>
    </citation>
    <scope>NUCLEOTIDE SEQUENCE [LARGE SCALE GENOMIC DNA]</scope>
    <source>
        <strain evidence="6">CFBP8017</strain>
    </source>
</reference>
<dbReference type="AlphaFoldDB" id="A0A251Y4C6"/>
<feature type="domain" description="Pyridoxamine 5'-phosphate oxidase N-terminal" evidence="5">
    <location>
        <begin position="40"/>
        <end position="160"/>
    </location>
</feature>
<dbReference type="Pfam" id="PF01243">
    <property type="entry name" value="PNPOx_N"/>
    <property type="match status" value="1"/>
</dbReference>
<organism evidence="6 7">
    <name type="scientific">Clavibacter michiganensis</name>
    <dbReference type="NCBI Taxonomy" id="28447"/>
    <lineage>
        <taxon>Bacteria</taxon>
        <taxon>Bacillati</taxon>
        <taxon>Actinomycetota</taxon>
        <taxon>Actinomycetes</taxon>
        <taxon>Micrococcales</taxon>
        <taxon>Microbacteriaceae</taxon>
        <taxon>Clavibacter</taxon>
    </lineage>
</organism>
<dbReference type="GO" id="GO:0010181">
    <property type="term" value="F:FMN binding"/>
    <property type="evidence" value="ECO:0007669"/>
    <property type="project" value="InterPro"/>
</dbReference>
<dbReference type="RefSeq" id="WP_086518480.1">
    <property type="nucleotide sequence ID" value="NZ_MDJY01000060.1"/>
</dbReference>
<dbReference type="InterPro" id="IPR011576">
    <property type="entry name" value="Pyridox_Oxase_N"/>
</dbReference>
<dbReference type="PANTHER" id="PTHR10851">
    <property type="entry name" value="PYRIDOXINE-5-PHOSPHATE OXIDASE"/>
    <property type="match status" value="1"/>
</dbReference>
<comment type="cofactor">
    <cofactor evidence="4">
        <name>FMN</name>
        <dbReference type="ChEBI" id="CHEBI:58210"/>
    </cofactor>
    <text evidence="4">Binds 1 FMN per subunit.</text>
</comment>
<dbReference type="InterPro" id="IPR012349">
    <property type="entry name" value="Split_barrel_FMN-bd"/>
</dbReference>